<dbReference type="RefSeq" id="WP_220301008.1">
    <property type="nucleotide sequence ID" value="NZ_JAEUAW010000007.1"/>
</dbReference>
<organism evidence="2 3">
    <name type="scientific">Microbacterium jejuense</name>
    <dbReference type="NCBI Taxonomy" id="1263637"/>
    <lineage>
        <taxon>Bacteria</taxon>
        <taxon>Bacillati</taxon>
        <taxon>Actinomycetota</taxon>
        <taxon>Actinomycetes</taxon>
        <taxon>Micrococcales</taxon>
        <taxon>Microbacteriaceae</taxon>
        <taxon>Microbacterium</taxon>
    </lineage>
</organism>
<protein>
    <submittedName>
        <fullName evidence="2">Uncharacterized protein</fullName>
    </submittedName>
</protein>
<evidence type="ECO:0000313" key="2">
    <source>
        <dbReference type="EMBL" id="MBW9094306.1"/>
    </source>
</evidence>
<accession>A0ABS7HMW2</accession>
<name>A0ABS7HMW2_9MICO</name>
<proteinExistence type="predicted"/>
<comment type="caution">
    <text evidence="2">The sequence shown here is derived from an EMBL/GenBank/DDBJ whole genome shotgun (WGS) entry which is preliminary data.</text>
</comment>
<dbReference type="EMBL" id="JAEUAW010000007">
    <property type="protein sequence ID" value="MBW9094306.1"/>
    <property type="molecule type" value="Genomic_DNA"/>
</dbReference>
<sequence length="73" mass="8094">MSFYTAQVIADERTATVARENALKLAQSERGAQDEPRAGRRLWMVRLFRRTPVHRSPSPVPCPSTPVVSPSGC</sequence>
<dbReference type="Proteomes" id="UP001196843">
    <property type="component" value="Unassembled WGS sequence"/>
</dbReference>
<gene>
    <name evidence="2" type="ORF">JNB62_11480</name>
</gene>
<keyword evidence="3" id="KW-1185">Reference proteome</keyword>
<reference evidence="2 3" key="1">
    <citation type="journal article" date="2021" name="MBio">
        <title>Poor Competitiveness of Bradyrhizobium in Pigeon Pea Root Colonization in Indian Soils.</title>
        <authorList>
            <person name="Chalasani D."/>
            <person name="Basu A."/>
            <person name="Pullabhotla S.V.S.R.N."/>
            <person name="Jorrin B."/>
            <person name="Neal A.L."/>
            <person name="Poole P.S."/>
            <person name="Podile A.R."/>
            <person name="Tkacz A."/>
        </authorList>
    </citation>
    <scope>NUCLEOTIDE SEQUENCE [LARGE SCALE GENOMIC DNA]</scope>
    <source>
        <strain evidence="2 3">HU14</strain>
    </source>
</reference>
<feature type="region of interest" description="Disordered" evidence="1">
    <location>
        <begin position="53"/>
        <end position="73"/>
    </location>
</feature>
<evidence type="ECO:0000256" key="1">
    <source>
        <dbReference type="SAM" id="MobiDB-lite"/>
    </source>
</evidence>
<evidence type="ECO:0000313" key="3">
    <source>
        <dbReference type="Proteomes" id="UP001196843"/>
    </source>
</evidence>